<reference evidence="2" key="1">
    <citation type="submission" date="2020-11" db="EMBL/GenBank/DDBJ databases">
        <authorList>
            <person name="Tran Van P."/>
        </authorList>
    </citation>
    <scope>NUCLEOTIDE SEQUENCE</scope>
</reference>
<proteinExistence type="predicted"/>
<dbReference type="AlphaFoldDB" id="A0A7R9FWI6"/>
<organism evidence="2">
    <name type="scientific">Timema shepardi</name>
    <name type="common">Walking stick</name>
    <dbReference type="NCBI Taxonomy" id="629360"/>
    <lineage>
        <taxon>Eukaryota</taxon>
        <taxon>Metazoa</taxon>
        <taxon>Ecdysozoa</taxon>
        <taxon>Arthropoda</taxon>
        <taxon>Hexapoda</taxon>
        <taxon>Insecta</taxon>
        <taxon>Pterygota</taxon>
        <taxon>Neoptera</taxon>
        <taxon>Polyneoptera</taxon>
        <taxon>Phasmatodea</taxon>
        <taxon>Timematodea</taxon>
        <taxon>Timematoidea</taxon>
        <taxon>Timematidae</taxon>
        <taxon>Timema</taxon>
    </lineage>
</organism>
<protein>
    <submittedName>
        <fullName evidence="2">Uncharacterized protein</fullName>
    </submittedName>
</protein>
<accession>A0A7R9FWI6</accession>
<evidence type="ECO:0000313" key="2">
    <source>
        <dbReference type="EMBL" id="CAD7257261.1"/>
    </source>
</evidence>
<sequence length="277" mass="28878">MKTLGKLCLLSPLENREKPSFRFLPPGEGGIASITGRTAFLLAGQELTETSKYGTDAFPIHKSDARGARAPQLTATGCVLWFPLIPTPWLLTAASTPPSPLGEPPSEGDTPAAVVYSAGVTTSPSPSAGVGGGTMIMDGGLDALTPHHHHQSHPHHHHAFLLTENAAAAGHFNVLSFDTLYKEPPGGGGAASASPATPEPTPVGVEGEEAAQPGDLNTPVTTSGDIPSFFGPSTVVEPPPITVVSNVMSTQYIAYLDLHYNVTPIHLQEMTRSDTIQ</sequence>
<name>A0A7R9FWI6_TIMSH</name>
<evidence type="ECO:0000256" key="1">
    <source>
        <dbReference type="SAM" id="MobiDB-lite"/>
    </source>
</evidence>
<gene>
    <name evidence="2" type="ORF">TSIB3V08_LOCUS1534</name>
</gene>
<dbReference type="EMBL" id="OC000436">
    <property type="protein sequence ID" value="CAD7257261.1"/>
    <property type="molecule type" value="Genomic_DNA"/>
</dbReference>
<feature type="region of interest" description="Disordered" evidence="1">
    <location>
        <begin position="184"/>
        <end position="217"/>
    </location>
</feature>